<proteinExistence type="predicted"/>
<organism evidence="2 3">
    <name type="scientific">Pseudogymnoascus verrucosus</name>
    <dbReference type="NCBI Taxonomy" id="342668"/>
    <lineage>
        <taxon>Eukaryota</taxon>
        <taxon>Fungi</taxon>
        <taxon>Dikarya</taxon>
        <taxon>Ascomycota</taxon>
        <taxon>Pezizomycotina</taxon>
        <taxon>Leotiomycetes</taxon>
        <taxon>Thelebolales</taxon>
        <taxon>Thelebolaceae</taxon>
        <taxon>Pseudogymnoascus</taxon>
    </lineage>
</organism>
<reference evidence="2 3" key="1">
    <citation type="submission" date="2016-03" db="EMBL/GenBank/DDBJ databases">
        <title>Comparative genomics of Pseudogymnoascus destructans, the fungus causing white-nose syndrome of bats.</title>
        <authorList>
            <person name="Palmer J.M."/>
            <person name="Drees K.P."/>
            <person name="Foster J.T."/>
            <person name="Lindner D.L."/>
        </authorList>
    </citation>
    <scope>NUCLEOTIDE SEQUENCE [LARGE SCALE GENOMIC DNA]</scope>
    <source>
        <strain evidence="2 3">UAMH 10579</strain>
    </source>
</reference>
<feature type="chain" id="PRO_5008608374" description="CYTH domain-containing protein" evidence="1">
    <location>
        <begin position="29"/>
        <end position="281"/>
    </location>
</feature>
<dbReference type="EMBL" id="KV460264">
    <property type="protein sequence ID" value="OBT92657.1"/>
    <property type="molecule type" value="Genomic_DNA"/>
</dbReference>
<gene>
    <name evidence="2" type="ORF">VE01_09806</name>
</gene>
<protein>
    <recommendedName>
        <fullName evidence="4">CYTH domain-containing protein</fullName>
    </recommendedName>
</protein>
<evidence type="ECO:0000313" key="3">
    <source>
        <dbReference type="Proteomes" id="UP000091956"/>
    </source>
</evidence>
<evidence type="ECO:0000313" key="2">
    <source>
        <dbReference type="EMBL" id="OBT92657.1"/>
    </source>
</evidence>
<dbReference type="RefSeq" id="XP_018126390.1">
    <property type="nucleotide sequence ID" value="XM_018279215.2"/>
</dbReference>
<accession>A0A1B8GA48</accession>
<dbReference type="Proteomes" id="UP000091956">
    <property type="component" value="Unassembled WGS sequence"/>
</dbReference>
<dbReference type="GeneID" id="28843192"/>
<dbReference type="STRING" id="342668.A0A1B8GA48"/>
<evidence type="ECO:0000256" key="1">
    <source>
        <dbReference type="SAM" id="SignalP"/>
    </source>
</evidence>
<sequence length="281" mass="30630">MASIMKFSSRGLFAAAAVSLAAASLASAAANMVPNYEVKLLMNPAVVLGSDFKLKSEVLSAFAMPTTVTKMSVQFLDDDAQTLYNAGWSPRIRNMEGESDYDLTYKKRYAVSGNDINGALTKANSEGFDANTSKYEAQIEWGYQKKTLSLSNDKTASGASGMDLPNVGDSRTILINNAPDKFNDWTSDNWGTTELKTSRIYGPVLAKRSTGIFSGVKLYVEVWPIKAASGSGIEYIVEASFKTDTSSDASTKQSQLMNLLQTKGWFLAQDSLKTQLIMERY</sequence>
<dbReference type="AlphaFoldDB" id="A0A1B8GA48"/>
<evidence type="ECO:0008006" key="4">
    <source>
        <dbReference type="Google" id="ProtNLM"/>
    </source>
</evidence>
<feature type="signal peptide" evidence="1">
    <location>
        <begin position="1"/>
        <end position="28"/>
    </location>
</feature>
<dbReference type="OrthoDB" id="4573177at2759"/>
<name>A0A1B8GA48_9PEZI</name>
<reference evidence="3" key="2">
    <citation type="journal article" date="2018" name="Nat. Commun.">
        <title>Extreme sensitivity to ultraviolet light in the fungal pathogen causing white-nose syndrome of bats.</title>
        <authorList>
            <person name="Palmer J.M."/>
            <person name="Drees K.P."/>
            <person name="Foster J.T."/>
            <person name="Lindner D.L."/>
        </authorList>
    </citation>
    <scope>NUCLEOTIDE SEQUENCE [LARGE SCALE GENOMIC DNA]</scope>
    <source>
        <strain evidence="3">UAMH 10579</strain>
    </source>
</reference>
<keyword evidence="1" id="KW-0732">Signal</keyword>
<keyword evidence="3" id="KW-1185">Reference proteome</keyword>